<dbReference type="InterPro" id="IPR000843">
    <property type="entry name" value="HTH_LacI"/>
</dbReference>
<dbReference type="SMART" id="SM00354">
    <property type="entry name" value="HTH_LACI"/>
    <property type="match status" value="1"/>
</dbReference>
<proteinExistence type="predicted"/>
<dbReference type="HOGENOM" id="CLU_037628_6_1_11"/>
<name>C0XP86_CORLD</name>
<dbReference type="InterPro" id="IPR028082">
    <property type="entry name" value="Peripla_BP_I"/>
</dbReference>
<evidence type="ECO:0000256" key="1">
    <source>
        <dbReference type="ARBA" id="ARBA00023015"/>
    </source>
</evidence>
<dbReference type="PROSITE" id="PS50932">
    <property type="entry name" value="HTH_LACI_2"/>
    <property type="match status" value="1"/>
</dbReference>
<dbReference type="InterPro" id="IPR010982">
    <property type="entry name" value="Lambda_DNA-bd_dom_sf"/>
</dbReference>
<dbReference type="Proteomes" id="UP000006196">
    <property type="component" value="Unassembled WGS sequence"/>
</dbReference>
<keyword evidence="6" id="KW-1185">Reference proteome</keyword>
<dbReference type="PANTHER" id="PTHR30146:SF138">
    <property type="entry name" value="TRANSCRIPTIONAL REGULATORY PROTEIN"/>
    <property type="match status" value="1"/>
</dbReference>
<dbReference type="eggNOG" id="COG1609">
    <property type="taxonomic scope" value="Bacteria"/>
</dbReference>
<feature type="domain" description="HTH lacI-type" evidence="4">
    <location>
        <begin position="34"/>
        <end position="89"/>
    </location>
</feature>
<sequence length="380" mass="39915">MKSDFNSVQVRAAPARGEPTIVAMSPRPSPATNSTLASIAAEVGVSRTTVSNAYNRPDQLSDELRARILAAAAKRGYAGPNPTARSLRTRRAGAVGVVLTEHLHYAFEDRASVDFLAGLARQTDFSLTLIPAGPGENNPALITSAIVDGFVVYSVPAGDPHLAEVRVRGLPLVVCDQPAGKGVAYVGIDDAAAIAPAAQALVDAGHTRIGILAKRLFSFPRNGHVRRDELAQADLHVQRDRVSGALEVFDAAGITDVPIVARHFNDRDSAADGARELIATHPDLTAVLCTTDSMALGVFDYCGARIPHELSVTGFDGIESALNLGLTTVDQPNVAKGEAAGSMLRSLIGAPTPRPGNTPRQILPTRFIPGRTVAAPRRGD</sequence>
<dbReference type="CDD" id="cd06279">
    <property type="entry name" value="PBP1_LacI-like"/>
    <property type="match status" value="1"/>
</dbReference>
<dbReference type="EMBL" id="ACHJ01000022">
    <property type="protein sequence ID" value="EEI17917.1"/>
    <property type="molecule type" value="Genomic_DNA"/>
</dbReference>
<accession>C0XP86</accession>
<evidence type="ECO:0000256" key="3">
    <source>
        <dbReference type="ARBA" id="ARBA00023163"/>
    </source>
</evidence>
<reference evidence="5" key="1">
    <citation type="submission" date="2009-01" db="EMBL/GenBank/DDBJ databases">
        <authorList>
            <person name="Qin X."/>
            <person name="Bachman B."/>
            <person name="Battles P."/>
            <person name="Bell A."/>
            <person name="Bess C."/>
            <person name="Bickham C."/>
            <person name="Chaboub L."/>
            <person name="Chen D."/>
            <person name="Coyle M."/>
            <person name="Deiros D.R."/>
            <person name="Dinh H."/>
            <person name="Forbes L."/>
            <person name="Fowler G."/>
            <person name="Francisco L."/>
            <person name="Fu Q."/>
            <person name="Gubbala S."/>
            <person name="Hale W."/>
            <person name="Han Y."/>
            <person name="Hemphill L."/>
            <person name="Highlander S.K."/>
            <person name="Hirani K."/>
            <person name="Hogues M."/>
            <person name="Jackson L."/>
            <person name="Jakkamsetti A."/>
            <person name="Javaid M."/>
            <person name="Jiang H."/>
            <person name="Korchina V."/>
            <person name="Kovar C."/>
            <person name="Lara F."/>
            <person name="Lee S."/>
            <person name="Mata R."/>
            <person name="Mathew T."/>
            <person name="Moen C."/>
            <person name="Morales K."/>
            <person name="Munidasa M."/>
            <person name="Nazareth L."/>
            <person name="Ngo R."/>
            <person name="Nguyen L."/>
            <person name="Okwuonu G."/>
            <person name="Ongeri F."/>
            <person name="Patil S."/>
            <person name="Petrosino J."/>
            <person name="Pham C."/>
            <person name="Pham P."/>
            <person name="Pu L.-L."/>
            <person name="Puazo M."/>
            <person name="Raj R."/>
            <person name="Reid J."/>
            <person name="Rouhana J."/>
            <person name="Saada N."/>
            <person name="Shang Y."/>
            <person name="Simmons D."/>
            <person name="Thornton R."/>
            <person name="Warren J."/>
            <person name="Weissenberger G."/>
            <person name="Zhang J."/>
            <person name="Zhang L."/>
            <person name="Zhou C."/>
            <person name="Zhu D."/>
            <person name="Muzny D."/>
            <person name="Worley K."/>
            <person name="Gibbs R."/>
        </authorList>
    </citation>
    <scope>NUCLEOTIDE SEQUENCE [LARGE SCALE GENOMIC DNA]</scope>
    <source>
        <strain evidence="5">DSM 44291</strain>
    </source>
</reference>
<evidence type="ECO:0000259" key="4">
    <source>
        <dbReference type="PROSITE" id="PS50932"/>
    </source>
</evidence>
<keyword evidence="3" id="KW-0804">Transcription</keyword>
<dbReference type="PANTHER" id="PTHR30146">
    <property type="entry name" value="LACI-RELATED TRANSCRIPTIONAL REPRESSOR"/>
    <property type="match status" value="1"/>
</dbReference>
<dbReference type="Pfam" id="PF00356">
    <property type="entry name" value="LacI"/>
    <property type="match status" value="1"/>
</dbReference>
<keyword evidence="1" id="KW-0805">Transcription regulation</keyword>
<keyword evidence="2" id="KW-0238">DNA-binding</keyword>
<dbReference type="InterPro" id="IPR046335">
    <property type="entry name" value="LacI/GalR-like_sensor"/>
</dbReference>
<comment type="caution">
    <text evidence="5">The sequence shown here is derived from an EMBL/GenBank/DDBJ whole genome shotgun (WGS) entry which is preliminary data.</text>
</comment>
<organism evidence="5 6">
    <name type="scientific">Corynebacterium lipophiloflavum (strain ATCC 700352 / DSM 44291 / CCUG 37336 / JCM 10383 / DMMZ 1944)</name>
    <dbReference type="NCBI Taxonomy" id="525263"/>
    <lineage>
        <taxon>Bacteria</taxon>
        <taxon>Bacillati</taxon>
        <taxon>Actinomycetota</taxon>
        <taxon>Actinomycetes</taxon>
        <taxon>Mycobacteriales</taxon>
        <taxon>Corynebacteriaceae</taxon>
        <taxon>Corynebacterium</taxon>
    </lineage>
</organism>
<protein>
    <submittedName>
        <fullName evidence="5">Sugar-binding domain protein</fullName>
    </submittedName>
</protein>
<gene>
    <name evidence="5" type="ORF">HMPREF0298_0256</name>
</gene>
<dbReference type="Gene3D" id="1.10.260.40">
    <property type="entry name" value="lambda repressor-like DNA-binding domains"/>
    <property type="match status" value="1"/>
</dbReference>
<evidence type="ECO:0000256" key="2">
    <source>
        <dbReference type="ARBA" id="ARBA00023125"/>
    </source>
</evidence>
<dbReference type="STRING" id="525263.HMPREF0298_0256"/>
<dbReference type="GO" id="GO:0000976">
    <property type="term" value="F:transcription cis-regulatory region binding"/>
    <property type="evidence" value="ECO:0007669"/>
    <property type="project" value="TreeGrafter"/>
</dbReference>
<dbReference type="GO" id="GO:0003700">
    <property type="term" value="F:DNA-binding transcription factor activity"/>
    <property type="evidence" value="ECO:0007669"/>
    <property type="project" value="TreeGrafter"/>
</dbReference>
<dbReference type="AlphaFoldDB" id="C0XP86"/>
<dbReference type="Pfam" id="PF13377">
    <property type="entry name" value="Peripla_BP_3"/>
    <property type="match status" value="1"/>
</dbReference>
<dbReference type="SUPFAM" id="SSF53822">
    <property type="entry name" value="Periplasmic binding protein-like I"/>
    <property type="match status" value="1"/>
</dbReference>
<dbReference type="Gene3D" id="3.40.50.2300">
    <property type="match status" value="2"/>
</dbReference>
<evidence type="ECO:0000313" key="5">
    <source>
        <dbReference type="EMBL" id="EEI17917.1"/>
    </source>
</evidence>
<dbReference type="SUPFAM" id="SSF47413">
    <property type="entry name" value="lambda repressor-like DNA-binding domains"/>
    <property type="match status" value="1"/>
</dbReference>
<evidence type="ECO:0000313" key="6">
    <source>
        <dbReference type="Proteomes" id="UP000006196"/>
    </source>
</evidence>